<dbReference type="Pfam" id="PF02518">
    <property type="entry name" value="HATPase_c"/>
    <property type="match status" value="1"/>
</dbReference>
<feature type="transmembrane region" description="Helical" evidence="7">
    <location>
        <begin position="59"/>
        <end position="80"/>
    </location>
</feature>
<dbReference type="SMART" id="SM00387">
    <property type="entry name" value="HATPase_c"/>
    <property type="match status" value="1"/>
</dbReference>
<evidence type="ECO:0000256" key="4">
    <source>
        <dbReference type="ARBA" id="ARBA00022679"/>
    </source>
</evidence>
<evidence type="ECO:0000313" key="12">
    <source>
        <dbReference type="Proteomes" id="UP001295684"/>
    </source>
</evidence>
<evidence type="ECO:0000256" key="1">
    <source>
        <dbReference type="ARBA" id="ARBA00000085"/>
    </source>
</evidence>
<feature type="chain" id="PRO_5042047977" description="histidine kinase" evidence="8">
    <location>
        <begin position="28"/>
        <end position="834"/>
    </location>
</feature>
<dbReference type="PRINTS" id="PR00344">
    <property type="entry name" value="BCTRLSENSOR"/>
</dbReference>
<keyword evidence="7" id="KW-1133">Transmembrane helix</keyword>
<dbReference type="Gene3D" id="1.10.287.130">
    <property type="match status" value="1"/>
</dbReference>
<dbReference type="SMART" id="SM00448">
    <property type="entry name" value="REC"/>
    <property type="match status" value="1"/>
</dbReference>
<evidence type="ECO:0000256" key="2">
    <source>
        <dbReference type="ARBA" id="ARBA00012438"/>
    </source>
</evidence>
<feature type="domain" description="Histidine kinase" evidence="9">
    <location>
        <begin position="307"/>
        <end position="599"/>
    </location>
</feature>
<dbReference type="PROSITE" id="PS50109">
    <property type="entry name" value="HIS_KIN"/>
    <property type="match status" value="1"/>
</dbReference>
<dbReference type="InterPro" id="IPR003594">
    <property type="entry name" value="HATPase_dom"/>
</dbReference>
<dbReference type="CDD" id="cd17546">
    <property type="entry name" value="REC_hyHK_CKI1_RcsC-like"/>
    <property type="match status" value="1"/>
</dbReference>
<dbReference type="InterPro" id="IPR005467">
    <property type="entry name" value="His_kinase_dom"/>
</dbReference>
<dbReference type="GO" id="GO:0005886">
    <property type="term" value="C:plasma membrane"/>
    <property type="evidence" value="ECO:0007669"/>
    <property type="project" value="TreeGrafter"/>
</dbReference>
<dbReference type="Gene3D" id="3.40.50.2300">
    <property type="match status" value="1"/>
</dbReference>
<feature type="transmembrane region" description="Helical" evidence="7">
    <location>
        <begin position="123"/>
        <end position="153"/>
    </location>
</feature>
<comment type="catalytic activity">
    <reaction evidence="1">
        <text>ATP + protein L-histidine = ADP + protein N-phospho-L-histidine.</text>
        <dbReference type="EC" id="2.7.13.3"/>
    </reaction>
</comment>
<dbReference type="CDD" id="cd00082">
    <property type="entry name" value="HisKA"/>
    <property type="match status" value="1"/>
</dbReference>
<name>A0AAD2D6U5_EUPCR</name>
<evidence type="ECO:0000256" key="3">
    <source>
        <dbReference type="ARBA" id="ARBA00022553"/>
    </source>
</evidence>
<feature type="modified residue" description="4-aspartylphosphate" evidence="6">
    <location>
        <position position="767"/>
    </location>
</feature>
<evidence type="ECO:0000256" key="6">
    <source>
        <dbReference type="PROSITE-ProRule" id="PRU00169"/>
    </source>
</evidence>
<dbReference type="InterPro" id="IPR003661">
    <property type="entry name" value="HisK_dim/P_dom"/>
</dbReference>
<dbReference type="AlphaFoldDB" id="A0AAD2D6U5"/>
<keyword evidence="7" id="KW-0472">Membrane</keyword>
<dbReference type="EMBL" id="CAMPGE010024085">
    <property type="protein sequence ID" value="CAI2381950.1"/>
    <property type="molecule type" value="Genomic_DNA"/>
</dbReference>
<dbReference type="InterPro" id="IPR036890">
    <property type="entry name" value="HATPase_C_sf"/>
</dbReference>
<dbReference type="EC" id="2.7.13.3" evidence="2"/>
<dbReference type="SUPFAM" id="SSF47384">
    <property type="entry name" value="Homodimeric domain of signal transducing histidine kinase"/>
    <property type="match status" value="1"/>
</dbReference>
<dbReference type="GO" id="GO:0000155">
    <property type="term" value="F:phosphorelay sensor kinase activity"/>
    <property type="evidence" value="ECO:0007669"/>
    <property type="project" value="InterPro"/>
</dbReference>
<dbReference type="InterPro" id="IPR004358">
    <property type="entry name" value="Sig_transdc_His_kin-like_C"/>
</dbReference>
<feature type="domain" description="Response regulatory" evidence="10">
    <location>
        <begin position="710"/>
        <end position="834"/>
    </location>
</feature>
<keyword evidence="12" id="KW-1185">Reference proteome</keyword>
<dbReference type="InterPro" id="IPR036097">
    <property type="entry name" value="HisK_dim/P_sf"/>
</dbReference>
<keyword evidence="5" id="KW-0418">Kinase</keyword>
<dbReference type="GO" id="GO:0009927">
    <property type="term" value="F:histidine phosphotransfer kinase activity"/>
    <property type="evidence" value="ECO:0007669"/>
    <property type="project" value="TreeGrafter"/>
</dbReference>
<sequence length="834" mass="95646">MSHVLSIFKKSKFCMLIMIFLRFFCEETYWPSVGITLGYAAMMACTQKLEKSNISNNRFVLLMAHFITFIKVLTSISATIRKNEEFPRGLSIGVVISLILTMESMKTIEPDYRKSIKFFMFYWSIYLGSLCMYYQTIIIEEVVTFIALFYLVFEIYKENYYLSDSLTEIFYDFHNDPVIIFDDFMNIKCNKNFLMYFGNLVSCEKIRHHSQMLTKILNPQKRIFELKKDGVVKLSLLDIFTKLKNSMNQKEVIVRDKGEEKIFMLTIYKLENLYHSKVICTLKDTTNIHQLNQAKSQVEFRSVIMGCLTHELRTPVNCAISILDTLQDYLHDSSEARKLMSICKSTIELLRSLTEDFIDFTRFENNKGLPIQKEAVDLSKFFDDIENIFVFQAEEKGITFEINMDKSLPSTIRTDPKRLKQIILNLLSNSFKFTQKGKIAINLYCKKANVDQARRRLGSNDNHEMTKTIIRPKNPPATIQEVSMPTLKGLLRTKTGMSKFRPSSNQKNSESESDLSEESFLYKFLHIEVVDTGCGMDKKNLSELFTKFKTGNKQGMNANGLGLGLYLSKEISEKLGGDISCDSIRGKGSTFTIRLPFDSLKEVKSILNKFQPSKFTHKAESSPSIGIGEAFSEFTAINTPLDGFDQQYSSKPLKKIFSFDEEEKSCYTFNKGNRKRGGSLLGSSKSSKIDSFFTEQPQIKIQPLKKCDCKILVVDDVPFNILSIEMMIKNKFNLEIEKAFSGEEAIAAVKNKLNTPCCQVFPLIIMDYYMPPGINGADTAAKIREILGDKKCKIVLLTAQREGDFDYHKSNQYFDGFFSKPIKIEEIEGLINEV</sequence>
<dbReference type="SMART" id="SM00388">
    <property type="entry name" value="HisKA"/>
    <property type="match status" value="1"/>
</dbReference>
<keyword evidence="3 6" id="KW-0597">Phosphoprotein</keyword>
<feature type="transmembrane region" description="Helical" evidence="7">
    <location>
        <begin position="30"/>
        <end position="47"/>
    </location>
</feature>
<evidence type="ECO:0000259" key="9">
    <source>
        <dbReference type="PROSITE" id="PS50109"/>
    </source>
</evidence>
<dbReference type="Gene3D" id="3.30.565.10">
    <property type="entry name" value="Histidine kinase-like ATPase, C-terminal domain"/>
    <property type="match status" value="1"/>
</dbReference>
<accession>A0AAD2D6U5</accession>
<gene>
    <name evidence="11" type="ORF">ECRASSUSDP1_LOCUS23416</name>
</gene>
<feature type="signal peptide" evidence="8">
    <location>
        <begin position="1"/>
        <end position="27"/>
    </location>
</feature>
<evidence type="ECO:0000256" key="5">
    <source>
        <dbReference type="ARBA" id="ARBA00022777"/>
    </source>
</evidence>
<keyword evidence="8" id="KW-0732">Signal</keyword>
<comment type="caution">
    <text evidence="11">The sequence shown here is derived from an EMBL/GenBank/DDBJ whole genome shotgun (WGS) entry which is preliminary data.</text>
</comment>
<dbReference type="PROSITE" id="PS50110">
    <property type="entry name" value="RESPONSE_REGULATORY"/>
    <property type="match status" value="1"/>
</dbReference>
<evidence type="ECO:0000313" key="11">
    <source>
        <dbReference type="EMBL" id="CAI2381950.1"/>
    </source>
</evidence>
<evidence type="ECO:0000256" key="7">
    <source>
        <dbReference type="SAM" id="Phobius"/>
    </source>
</evidence>
<dbReference type="PANTHER" id="PTHR43047:SF62">
    <property type="entry name" value="SENSOR HISTIDINE KINASE DPIB"/>
    <property type="match status" value="1"/>
</dbReference>
<dbReference type="PANTHER" id="PTHR43047">
    <property type="entry name" value="TWO-COMPONENT HISTIDINE PROTEIN KINASE"/>
    <property type="match status" value="1"/>
</dbReference>
<dbReference type="Proteomes" id="UP001295684">
    <property type="component" value="Unassembled WGS sequence"/>
</dbReference>
<evidence type="ECO:0000256" key="8">
    <source>
        <dbReference type="SAM" id="SignalP"/>
    </source>
</evidence>
<dbReference type="SUPFAM" id="SSF55874">
    <property type="entry name" value="ATPase domain of HSP90 chaperone/DNA topoisomerase II/histidine kinase"/>
    <property type="match status" value="1"/>
</dbReference>
<proteinExistence type="predicted"/>
<keyword evidence="4" id="KW-0808">Transferase</keyword>
<dbReference type="InterPro" id="IPR011006">
    <property type="entry name" value="CheY-like_superfamily"/>
</dbReference>
<reference evidence="11" key="1">
    <citation type="submission" date="2023-07" db="EMBL/GenBank/DDBJ databases">
        <authorList>
            <consortium name="AG Swart"/>
            <person name="Singh M."/>
            <person name="Singh A."/>
            <person name="Seah K."/>
            <person name="Emmerich C."/>
        </authorList>
    </citation>
    <scope>NUCLEOTIDE SEQUENCE</scope>
    <source>
        <strain evidence="11">DP1</strain>
    </source>
</reference>
<dbReference type="SUPFAM" id="SSF52172">
    <property type="entry name" value="CheY-like"/>
    <property type="match status" value="1"/>
</dbReference>
<dbReference type="InterPro" id="IPR001789">
    <property type="entry name" value="Sig_transdc_resp-reg_receiver"/>
</dbReference>
<evidence type="ECO:0000259" key="10">
    <source>
        <dbReference type="PROSITE" id="PS50110"/>
    </source>
</evidence>
<protein>
    <recommendedName>
        <fullName evidence="2">histidine kinase</fullName>
        <ecNumber evidence="2">2.7.13.3</ecNumber>
    </recommendedName>
</protein>
<keyword evidence="7" id="KW-0812">Transmembrane</keyword>
<organism evidence="11 12">
    <name type="scientific">Euplotes crassus</name>
    <dbReference type="NCBI Taxonomy" id="5936"/>
    <lineage>
        <taxon>Eukaryota</taxon>
        <taxon>Sar</taxon>
        <taxon>Alveolata</taxon>
        <taxon>Ciliophora</taxon>
        <taxon>Intramacronucleata</taxon>
        <taxon>Spirotrichea</taxon>
        <taxon>Hypotrichia</taxon>
        <taxon>Euplotida</taxon>
        <taxon>Euplotidae</taxon>
        <taxon>Moneuplotes</taxon>
    </lineage>
</organism>
<dbReference type="Pfam" id="PF00512">
    <property type="entry name" value="HisKA"/>
    <property type="match status" value="1"/>
</dbReference>
<dbReference type="Pfam" id="PF00072">
    <property type="entry name" value="Response_reg"/>
    <property type="match status" value="1"/>
</dbReference>